<protein>
    <submittedName>
        <fullName evidence="1">Uncharacterized protein</fullName>
    </submittedName>
</protein>
<evidence type="ECO:0000313" key="2">
    <source>
        <dbReference type="Proteomes" id="UP000297229"/>
    </source>
</evidence>
<comment type="caution">
    <text evidence="1">The sequence shown here is derived from an EMBL/GenBank/DDBJ whole genome shotgun (WGS) entry which is preliminary data.</text>
</comment>
<reference evidence="1 2" key="1">
    <citation type="submission" date="2017-12" db="EMBL/GenBank/DDBJ databases">
        <title>Comparative genomics of Botrytis spp.</title>
        <authorList>
            <person name="Valero-Jimenez C.A."/>
            <person name="Tapia P."/>
            <person name="Veloso J."/>
            <person name="Silva-Moreno E."/>
            <person name="Staats M."/>
            <person name="Valdes J.H."/>
            <person name="Van Kan J.A.L."/>
        </authorList>
    </citation>
    <scope>NUCLEOTIDE SEQUENCE [LARGE SCALE GENOMIC DNA]</scope>
    <source>
        <strain evidence="1 2">Be9601</strain>
    </source>
</reference>
<gene>
    <name evidence="1" type="ORF">BELL_0428g00070</name>
</gene>
<evidence type="ECO:0000313" key="1">
    <source>
        <dbReference type="EMBL" id="TGO72687.1"/>
    </source>
</evidence>
<organism evidence="1 2">
    <name type="scientific">Botrytis elliptica</name>
    <dbReference type="NCBI Taxonomy" id="278938"/>
    <lineage>
        <taxon>Eukaryota</taxon>
        <taxon>Fungi</taxon>
        <taxon>Dikarya</taxon>
        <taxon>Ascomycota</taxon>
        <taxon>Pezizomycotina</taxon>
        <taxon>Leotiomycetes</taxon>
        <taxon>Helotiales</taxon>
        <taxon>Sclerotiniaceae</taxon>
        <taxon>Botrytis</taxon>
    </lineage>
</organism>
<accession>A0A4Z1JUW8</accession>
<dbReference type="EMBL" id="PQXM01000426">
    <property type="protein sequence ID" value="TGO72687.1"/>
    <property type="molecule type" value="Genomic_DNA"/>
</dbReference>
<dbReference type="AlphaFoldDB" id="A0A4Z1JUW8"/>
<name>A0A4Z1JUW8_9HELO</name>
<proteinExistence type="predicted"/>
<dbReference type="Proteomes" id="UP000297229">
    <property type="component" value="Unassembled WGS sequence"/>
</dbReference>
<sequence length="75" mass="8751">MGMQSEEPLRRLENGNGNVQARATSIDIWKMAGLRFVGRAIFERRTKETFIMGMTLLRLRRKRRVLSQNCVVVKE</sequence>
<keyword evidence="2" id="KW-1185">Reference proteome</keyword>